<dbReference type="GO" id="GO:0000278">
    <property type="term" value="P:mitotic cell cycle"/>
    <property type="evidence" value="ECO:0007669"/>
    <property type="project" value="TreeGrafter"/>
</dbReference>
<dbReference type="InterPro" id="IPR024604">
    <property type="entry name" value="GSG2_C"/>
</dbReference>
<dbReference type="GO" id="GO:0035556">
    <property type="term" value="P:intracellular signal transduction"/>
    <property type="evidence" value="ECO:0007669"/>
    <property type="project" value="TreeGrafter"/>
</dbReference>
<dbReference type="EMBL" id="RQTK01000411">
    <property type="protein sequence ID" value="RUS80090.1"/>
    <property type="molecule type" value="Genomic_DNA"/>
</dbReference>
<dbReference type="SUPFAM" id="SSF56112">
    <property type="entry name" value="Protein kinase-like (PK-like)"/>
    <property type="match status" value="1"/>
</dbReference>
<protein>
    <recommendedName>
        <fullName evidence="3">non-specific serine/threonine protein kinase</fullName>
        <ecNumber evidence="3">2.7.11.1</ecNumber>
    </recommendedName>
</protein>
<evidence type="ECO:0000256" key="3">
    <source>
        <dbReference type="ARBA" id="ARBA00012513"/>
    </source>
</evidence>
<organism evidence="14 15">
    <name type="scientific">Elysia chlorotica</name>
    <name type="common">Eastern emerald elysia</name>
    <name type="synonym">Sea slug</name>
    <dbReference type="NCBI Taxonomy" id="188477"/>
    <lineage>
        <taxon>Eukaryota</taxon>
        <taxon>Metazoa</taxon>
        <taxon>Spiralia</taxon>
        <taxon>Lophotrochozoa</taxon>
        <taxon>Mollusca</taxon>
        <taxon>Gastropoda</taxon>
        <taxon>Heterobranchia</taxon>
        <taxon>Euthyneura</taxon>
        <taxon>Panpulmonata</taxon>
        <taxon>Sacoglossa</taxon>
        <taxon>Placobranchoidea</taxon>
        <taxon>Plakobranchidae</taxon>
        <taxon>Elysia</taxon>
    </lineage>
</organism>
<comment type="catalytic activity">
    <reaction evidence="11">
        <text>L-threonyl-[protein] + ATP = O-phospho-L-threonyl-[protein] + ADP + H(+)</text>
        <dbReference type="Rhea" id="RHEA:46608"/>
        <dbReference type="Rhea" id="RHEA-COMP:11060"/>
        <dbReference type="Rhea" id="RHEA-COMP:11605"/>
        <dbReference type="ChEBI" id="CHEBI:15378"/>
        <dbReference type="ChEBI" id="CHEBI:30013"/>
        <dbReference type="ChEBI" id="CHEBI:30616"/>
        <dbReference type="ChEBI" id="CHEBI:61977"/>
        <dbReference type="ChEBI" id="CHEBI:456216"/>
        <dbReference type="EC" id="2.7.11.1"/>
    </reaction>
</comment>
<comment type="subcellular location">
    <subcellularLocation>
        <location evidence="1">Chromosome</location>
    </subcellularLocation>
    <subcellularLocation>
        <location evidence="2">Cytoplasm</location>
    </subcellularLocation>
</comment>
<dbReference type="Pfam" id="PF12330">
    <property type="entry name" value="Haspin_kinase"/>
    <property type="match status" value="1"/>
</dbReference>
<evidence type="ECO:0000256" key="7">
    <source>
        <dbReference type="ARBA" id="ARBA00022679"/>
    </source>
</evidence>
<evidence type="ECO:0000256" key="6">
    <source>
        <dbReference type="ARBA" id="ARBA00022527"/>
    </source>
</evidence>
<dbReference type="GO" id="GO:0005737">
    <property type="term" value="C:cytoplasm"/>
    <property type="evidence" value="ECO:0007669"/>
    <property type="project" value="UniProtKB-SubCell"/>
</dbReference>
<keyword evidence="6" id="KW-0723">Serine/threonine-protein kinase</keyword>
<dbReference type="SMART" id="SM01331">
    <property type="entry name" value="DUF3635"/>
    <property type="match status" value="1"/>
</dbReference>
<keyword evidence="5" id="KW-0963">Cytoplasm</keyword>
<dbReference type="AlphaFoldDB" id="A0A433TEW0"/>
<dbReference type="GO" id="GO:0005694">
    <property type="term" value="C:chromosome"/>
    <property type="evidence" value="ECO:0007669"/>
    <property type="project" value="UniProtKB-SubCell"/>
</dbReference>
<keyword evidence="15" id="KW-1185">Reference proteome</keyword>
<accession>A0A433TEW0</accession>
<name>A0A433TEW0_ELYCH</name>
<dbReference type="Proteomes" id="UP000271974">
    <property type="component" value="Unassembled WGS sequence"/>
</dbReference>
<evidence type="ECO:0000256" key="1">
    <source>
        <dbReference type="ARBA" id="ARBA00004286"/>
    </source>
</evidence>
<evidence type="ECO:0000256" key="4">
    <source>
        <dbReference type="ARBA" id="ARBA00022454"/>
    </source>
</evidence>
<dbReference type="PROSITE" id="PS50011">
    <property type="entry name" value="PROTEIN_KINASE_DOM"/>
    <property type="match status" value="1"/>
</dbReference>
<keyword evidence="9" id="KW-0418">Kinase</keyword>
<evidence type="ECO:0000256" key="9">
    <source>
        <dbReference type="ARBA" id="ARBA00022777"/>
    </source>
</evidence>
<evidence type="ECO:0000256" key="8">
    <source>
        <dbReference type="ARBA" id="ARBA00022741"/>
    </source>
</evidence>
<keyword evidence="7" id="KW-0808">Transferase</keyword>
<dbReference type="GO" id="GO:0072354">
    <property type="term" value="F:histone H3T3 kinase activity"/>
    <property type="evidence" value="ECO:0007669"/>
    <property type="project" value="TreeGrafter"/>
</dbReference>
<evidence type="ECO:0000256" key="5">
    <source>
        <dbReference type="ARBA" id="ARBA00022490"/>
    </source>
</evidence>
<dbReference type="GO" id="GO:0005524">
    <property type="term" value="F:ATP binding"/>
    <property type="evidence" value="ECO:0007669"/>
    <property type="project" value="UniProtKB-KW"/>
</dbReference>
<dbReference type="InterPro" id="IPR000719">
    <property type="entry name" value="Prot_kinase_dom"/>
</dbReference>
<evidence type="ECO:0000313" key="15">
    <source>
        <dbReference type="Proteomes" id="UP000271974"/>
    </source>
</evidence>
<dbReference type="InterPro" id="IPR011009">
    <property type="entry name" value="Kinase-like_dom_sf"/>
</dbReference>
<dbReference type="STRING" id="188477.A0A433TEW0"/>
<evidence type="ECO:0000256" key="2">
    <source>
        <dbReference type="ARBA" id="ARBA00004496"/>
    </source>
</evidence>
<keyword evidence="8" id="KW-0547">Nucleotide-binding</keyword>
<sequence length="204" mass="23626">DDQLFIVFEFAHGGCALESFKFESQREVLSVLRQIVFALAVAEQELEFEHRDLHIGNVLVKSCEEEEVTFVLDGGKFNFPTEGVIATVIDFTISRLKKDGCAVFCDISTDEGLFEGTGDIQFDVYRDMRIKNGNDWEEYHPETNVLWAKYLCTKLLTTNKVKNSRRAERHLQQHLRRLEQELSKYDSCTDLAFVLDFWDVLDIN</sequence>
<dbReference type="PANTHER" id="PTHR24419">
    <property type="entry name" value="INTERLEUKIN-1 RECEPTOR-ASSOCIATED KINASE"/>
    <property type="match status" value="1"/>
</dbReference>
<dbReference type="GO" id="GO:0005634">
    <property type="term" value="C:nucleus"/>
    <property type="evidence" value="ECO:0007669"/>
    <property type="project" value="TreeGrafter"/>
</dbReference>
<feature type="non-terminal residue" evidence="14">
    <location>
        <position position="1"/>
    </location>
</feature>
<keyword evidence="10" id="KW-0067">ATP-binding</keyword>
<evidence type="ECO:0000259" key="13">
    <source>
        <dbReference type="PROSITE" id="PS50011"/>
    </source>
</evidence>
<reference evidence="14 15" key="1">
    <citation type="submission" date="2019-01" db="EMBL/GenBank/DDBJ databases">
        <title>A draft genome assembly of the solar-powered sea slug Elysia chlorotica.</title>
        <authorList>
            <person name="Cai H."/>
            <person name="Li Q."/>
            <person name="Fang X."/>
            <person name="Li J."/>
            <person name="Curtis N.E."/>
            <person name="Altenburger A."/>
            <person name="Shibata T."/>
            <person name="Feng M."/>
            <person name="Maeda T."/>
            <person name="Schwartz J.A."/>
            <person name="Shigenobu S."/>
            <person name="Lundholm N."/>
            <person name="Nishiyama T."/>
            <person name="Yang H."/>
            <person name="Hasebe M."/>
            <person name="Li S."/>
            <person name="Pierce S.K."/>
            <person name="Wang J."/>
        </authorList>
    </citation>
    <scope>NUCLEOTIDE SEQUENCE [LARGE SCALE GENOMIC DNA]</scope>
    <source>
        <strain evidence="14">EC2010</strain>
        <tissue evidence="14">Whole organism of an adult</tissue>
    </source>
</reference>
<comment type="caution">
    <text evidence="14">The sequence shown here is derived from an EMBL/GenBank/DDBJ whole genome shotgun (WGS) entry which is preliminary data.</text>
</comment>
<evidence type="ECO:0000313" key="14">
    <source>
        <dbReference type="EMBL" id="RUS80090.1"/>
    </source>
</evidence>
<comment type="catalytic activity">
    <reaction evidence="12">
        <text>L-seryl-[protein] + ATP = O-phospho-L-seryl-[protein] + ADP + H(+)</text>
        <dbReference type="Rhea" id="RHEA:17989"/>
        <dbReference type="Rhea" id="RHEA-COMP:9863"/>
        <dbReference type="Rhea" id="RHEA-COMP:11604"/>
        <dbReference type="ChEBI" id="CHEBI:15378"/>
        <dbReference type="ChEBI" id="CHEBI:29999"/>
        <dbReference type="ChEBI" id="CHEBI:30616"/>
        <dbReference type="ChEBI" id="CHEBI:83421"/>
        <dbReference type="ChEBI" id="CHEBI:456216"/>
        <dbReference type="EC" id="2.7.11.1"/>
    </reaction>
</comment>
<evidence type="ECO:0000256" key="12">
    <source>
        <dbReference type="ARBA" id="ARBA00048679"/>
    </source>
</evidence>
<dbReference type="OrthoDB" id="21018at2759"/>
<keyword evidence="4" id="KW-0158">Chromosome</keyword>
<dbReference type="FunFam" id="1.10.510.10:FF:000401">
    <property type="entry name" value="serine/threonine-protein kinase haspin"/>
    <property type="match status" value="1"/>
</dbReference>
<dbReference type="EC" id="2.7.11.1" evidence="3"/>
<dbReference type="Gene3D" id="1.10.510.10">
    <property type="entry name" value="Transferase(Phosphotransferase) domain 1"/>
    <property type="match status" value="1"/>
</dbReference>
<feature type="domain" description="Protein kinase" evidence="13">
    <location>
        <begin position="1"/>
        <end position="204"/>
    </location>
</feature>
<gene>
    <name evidence="14" type="ORF">EGW08_012136</name>
</gene>
<dbReference type="PANTHER" id="PTHR24419:SF18">
    <property type="entry name" value="SERINE_THREONINE-PROTEIN KINASE HASPIN"/>
    <property type="match status" value="1"/>
</dbReference>
<evidence type="ECO:0000256" key="10">
    <source>
        <dbReference type="ARBA" id="ARBA00022840"/>
    </source>
</evidence>
<evidence type="ECO:0000256" key="11">
    <source>
        <dbReference type="ARBA" id="ARBA00047899"/>
    </source>
</evidence>
<proteinExistence type="predicted"/>